<protein>
    <submittedName>
        <fullName evidence="3">Uncharacterized protein</fullName>
    </submittedName>
</protein>
<feature type="compositionally biased region" description="Basic and acidic residues" evidence="1">
    <location>
        <begin position="96"/>
        <end position="110"/>
    </location>
</feature>
<organism evidence="3 4">
    <name type="scientific">Cercospora berteroae</name>
    <dbReference type="NCBI Taxonomy" id="357750"/>
    <lineage>
        <taxon>Eukaryota</taxon>
        <taxon>Fungi</taxon>
        <taxon>Dikarya</taxon>
        <taxon>Ascomycota</taxon>
        <taxon>Pezizomycotina</taxon>
        <taxon>Dothideomycetes</taxon>
        <taxon>Dothideomycetidae</taxon>
        <taxon>Mycosphaerellales</taxon>
        <taxon>Mycosphaerellaceae</taxon>
        <taxon>Cercospora</taxon>
    </lineage>
</organism>
<comment type="caution">
    <text evidence="3">The sequence shown here is derived from an EMBL/GenBank/DDBJ whole genome shotgun (WGS) entry which is preliminary data.</text>
</comment>
<evidence type="ECO:0000313" key="3">
    <source>
        <dbReference type="EMBL" id="PPJ51550.1"/>
    </source>
</evidence>
<sequence>MQLSCIITFILAACAIAAPIGRPVYKRGGFDIVLNQRDNPAPITLLETRENDDLDSCKNTHPLTEENKFGSCTKDKRGRYSKEFGQRSVTKEVVRRNAFRTRDNKKRDTLAKQASNKKRDALAKQASNKKRGAVDIGSPFSSPETVKRNARANVMKSFARGSESGHSVHRRDASRRSIKDFRALKRSNMNGHFVY</sequence>
<proteinExistence type="predicted"/>
<name>A0A2S6BVN5_9PEZI</name>
<evidence type="ECO:0000313" key="4">
    <source>
        <dbReference type="Proteomes" id="UP000237631"/>
    </source>
</evidence>
<reference evidence="4" key="1">
    <citation type="journal article" date="2017" name="bioRxiv">
        <title>Conservation of a gene cluster reveals novel cercosporin biosynthetic mechanisms and extends production to the genus Colletotrichum.</title>
        <authorList>
            <person name="de Jonge R."/>
            <person name="Ebert M.K."/>
            <person name="Huitt-Roehl C.R."/>
            <person name="Pal P."/>
            <person name="Suttle J.C."/>
            <person name="Spanner R.E."/>
            <person name="Neubauer J.D."/>
            <person name="Jurick W.M.II."/>
            <person name="Stott K.A."/>
            <person name="Secor G.A."/>
            <person name="Thomma B.P.H.J."/>
            <person name="Van de Peer Y."/>
            <person name="Townsend C.A."/>
            <person name="Bolton M.D."/>
        </authorList>
    </citation>
    <scope>NUCLEOTIDE SEQUENCE [LARGE SCALE GENOMIC DNA]</scope>
    <source>
        <strain evidence="4">CBS538.71</strain>
    </source>
</reference>
<dbReference type="OrthoDB" id="3637365at2759"/>
<evidence type="ECO:0000256" key="1">
    <source>
        <dbReference type="SAM" id="MobiDB-lite"/>
    </source>
</evidence>
<feature type="chain" id="PRO_5015423385" evidence="2">
    <location>
        <begin position="18"/>
        <end position="195"/>
    </location>
</feature>
<keyword evidence="4" id="KW-1185">Reference proteome</keyword>
<dbReference type="Proteomes" id="UP000237631">
    <property type="component" value="Unassembled WGS sequence"/>
</dbReference>
<keyword evidence="2" id="KW-0732">Signal</keyword>
<feature type="signal peptide" evidence="2">
    <location>
        <begin position="1"/>
        <end position="17"/>
    </location>
</feature>
<evidence type="ECO:0000256" key="2">
    <source>
        <dbReference type="SAM" id="SignalP"/>
    </source>
</evidence>
<accession>A0A2S6BVN5</accession>
<feature type="region of interest" description="Disordered" evidence="1">
    <location>
        <begin position="96"/>
        <end position="149"/>
    </location>
</feature>
<dbReference type="AlphaFoldDB" id="A0A2S6BVN5"/>
<gene>
    <name evidence="3" type="ORF">CBER1_08649</name>
</gene>
<dbReference type="EMBL" id="PNEN01001749">
    <property type="protein sequence ID" value="PPJ51550.1"/>
    <property type="molecule type" value="Genomic_DNA"/>
</dbReference>